<dbReference type="EMBL" id="BLAH01000017">
    <property type="protein sequence ID" value="GES35402.1"/>
    <property type="molecule type" value="Genomic_DNA"/>
</dbReference>
<sequence length="43" mass="4549">MFTDRTVGTSAITPSSGRCGRSISPKRGQVRIDPGSIAPMDLE</sequence>
<proteinExistence type="predicted"/>
<accession>A0ABQ0YG04</accession>
<organism evidence="2 3">
    <name type="scientific">Rhodococcus aetherivorans</name>
    <dbReference type="NCBI Taxonomy" id="191292"/>
    <lineage>
        <taxon>Bacteria</taxon>
        <taxon>Bacillati</taxon>
        <taxon>Actinomycetota</taxon>
        <taxon>Actinomycetes</taxon>
        <taxon>Mycobacteriales</taxon>
        <taxon>Nocardiaceae</taxon>
        <taxon>Rhodococcus</taxon>
    </lineage>
</organism>
<dbReference type="Proteomes" id="UP000325466">
    <property type="component" value="Unassembled WGS sequence"/>
</dbReference>
<gene>
    <name evidence="2" type="ORF">RAJCM14343_0650</name>
</gene>
<name>A0ABQ0YG04_9NOCA</name>
<evidence type="ECO:0000313" key="2">
    <source>
        <dbReference type="EMBL" id="GES35402.1"/>
    </source>
</evidence>
<keyword evidence="3" id="KW-1185">Reference proteome</keyword>
<protein>
    <submittedName>
        <fullName evidence="2">Uncharacterized protein</fullName>
    </submittedName>
</protein>
<evidence type="ECO:0000256" key="1">
    <source>
        <dbReference type="SAM" id="MobiDB-lite"/>
    </source>
</evidence>
<comment type="caution">
    <text evidence="2">The sequence shown here is derived from an EMBL/GenBank/DDBJ whole genome shotgun (WGS) entry which is preliminary data.</text>
</comment>
<evidence type="ECO:0000313" key="3">
    <source>
        <dbReference type="Proteomes" id="UP000325466"/>
    </source>
</evidence>
<reference evidence="2 3" key="1">
    <citation type="journal article" date="2018" name="Biodegradation">
        <title>1,4-Dioxane degradation characteristics of Rhodococcus aetherivorans JCM 14343.</title>
        <authorList>
            <person name="Inoue D."/>
            <person name="Tsunoda T."/>
            <person name="Yamamoto N."/>
            <person name="Ike M."/>
            <person name="Sei K."/>
        </authorList>
    </citation>
    <scope>NUCLEOTIDE SEQUENCE [LARGE SCALE GENOMIC DNA]</scope>
    <source>
        <strain evidence="2 3">JCM 14343</strain>
    </source>
</reference>
<feature type="compositionally biased region" description="Polar residues" evidence="1">
    <location>
        <begin position="1"/>
        <end position="16"/>
    </location>
</feature>
<feature type="region of interest" description="Disordered" evidence="1">
    <location>
        <begin position="1"/>
        <end position="43"/>
    </location>
</feature>